<evidence type="ECO:0000256" key="1">
    <source>
        <dbReference type="ARBA" id="ARBA00009589"/>
    </source>
</evidence>
<dbReference type="InterPro" id="IPR052419">
    <property type="entry name" value="5_3-deoxyribonucleotidase-like"/>
</dbReference>
<comment type="caution">
    <text evidence="2">The sequence shown here is derived from an EMBL/GenBank/DDBJ whole genome shotgun (WGS) entry which is preliminary data.</text>
</comment>
<dbReference type="OrthoDB" id="573782at2"/>
<reference evidence="2 3" key="1">
    <citation type="submission" date="2017-10" db="EMBL/GenBank/DDBJ databases">
        <title>Draft genome of Chryseomicrobium casticus sp. nov.</title>
        <authorList>
            <person name="Chakraborty R."/>
            <person name="Saha T."/>
        </authorList>
    </citation>
    <scope>NUCLEOTIDE SEQUENCE [LARGE SCALE GENOMIC DNA]</scope>
    <source>
        <strain evidence="2 3">ET03</strain>
    </source>
</reference>
<dbReference type="InterPro" id="IPR023214">
    <property type="entry name" value="HAD_sf"/>
</dbReference>
<evidence type="ECO:0000313" key="3">
    <source>
        <dbReference type="Proteomes" id="UP000228680"/>
    </source>
</evidence>
<keyword evidence="3" id="KW-1185">Reference proteome</keyword>
<dbReference type="Pfam" id="PF06941">
    <property type="entry name" value="NT5C"/>
    <property type="match status" value="1"/>
</dbReference>
<sequence length="102" mass="12304">MYYITARPKEHGERTKEWMKAQGFPVQDDRFFYGMQDGEKIEIIRRLGLDYYFDDKPDVVNTLLKEENLQVILKDQSYNRHLTFTRLVDWTDIQQILEAKQA</sequence>
<dbReference type="PANTHER" id="PTHR35134:SF2">
    <property type="entry name" value="NUCLEOTIDASE YQFW-RELATED"/>
    <property type="match status" value="1"/>
</dbReference>
<dbReference type="SUPFAM" id="SSF56784">
    <property type="entry name" value="HAD-like"/>
    <property type="match status" value="1"/>
</dbReference>
<dbReference type="Gene3D" id="3.40.50.1000">
    <property type="entry name" value="HAD superfamily/HAD-like"/>
    <property type="match status" value="1"/>
</dbReference>
<dbReference type="InterPro" id="IPR036412">
    <property type="entry name" value="HAD-like_sf"/>
</dbReference>
<name>A0A2M9EZE4_9BACL</name>
<proteinExistence type="inferred from homology"/>
<evidence type="ECO:0000313" key="2">
    <source>
        <dbReference type="EMBL" id="PJK16577.1"/>
    </source>
</evidence>
<dbReference type="GO" id="GO:0009264">
    <property type="term" value="P:deoxyribonucleotide catabolic process"/>
    <property type="evidence" value="ECO:0007669"/>
    <property type="project" value="InterPro"/>
</dbReference>
<dbReference type="PANTHER" id="PTHR35134">
    <property type="entry name" value="NUCLEOTIDASE YQFW-RELATED"/>
    <property type="match status" value="1"/>
</dbReference>
<protein>
    <submittedName>
        <fullName evidence="2">Uncharacterized protein</fullName>
    </submittedName>
</protein>
<dbReference type="GO" id="GO:0008253">
    <property type="term" value="F:5'-nucleotidase activity"/>
    <property type="evidence" value="ECO:0007669"/>
    <property type="project" value="InterPro"/>
</dbReference>
<accession>A0A2M9EZE4</accession>
<gene>
    <name evidence="2" type="ORF">CQS04_05315</name>
</gene>
<comment type="similarity">
    <text evidence="1">Belongs to the 5'(3')-deoxyribonucleotidase family.</text>
</comment>
<dbReference type="Proteomes" id="UP000228680">
    <property type="component" value="Unassembled WGS sequence"/>
</dbReference>
<dbReference type="EMBL" id="PCGR01000002">
    <property type="protein sequence ID" value="PJK16577.1"/>
    <property type="molecule type" value="Genomic_DNA"/>
</dbReference>
<dbReference type="AlphaFoldDB" id="A0A2M9EZE4"/>
<dbReference type="InterPro" id="IPR010708">
    <property type="entry name" value="5'(3')-deoxyribonucleotidase"/>
</dbReference>
<organism evidence="2 3">
    <name type="scientific">Chryseomicrobium excrementi</name>
    <dbReference type="NCBI Taxonomy" id="2041346"/>
    <lineage>
        <taxon>Bacteria</taxon>
        <taxon>Bacillati</taxon>
        <taxon>Bacillota</taxon>
        <taxon>Bacilli</taxon>
        <taxon>Bacillales</taxon>
        <taxon>Caryophanaceae</taxon>
        <taxon>Chryseomicrobium</taxon>
    </lineage>
</organism>